<dbReference type="Gene3D" id="1.10.3290.10">
    <property type="entry name" value="Fido-like domain"/>
    <property type="match status" value="1"/>
</dbReference>
<feature type="domain" description="Fido" evidence="8">
    <location>
        <begin position="59"/>
        <end position="200"/>
    </location>
</feature>
<proteinExistence type="predicted"/>
<gene>
    <name evidence="9" type="ORF">CWN49_10025</name>
</gene>
<dbReference type="EMBL" id="PIDR01000231">
    <property type="protein sequence ID" value="PLO71403.1"/>
    <property type="molecule type" value="Genomic_DNA"/>
</dbReference>
<reference evidence="9 10" key="1">
    <citation type="submission" date="2017-11" db="EMBL/GenBank/DDBJ databases">
        <authorList>
            <person name="Han C.G."/>
        </authorList>
    </citation>
    <scope>NUCLEOTIDE SEQUENCE [LARGE SCALE GENOMIC DNA]</scope>
    <source>
        <strain evidence="9 10">A10</strain>
    </source>
</reference>
<evidence type="ECO:0000256" key="1">
    <source>
        <dbReference type="ARBA" id="ARBA00022679"/>
    </source>
</evidence>
<dbReference type="PROSITE" id="PS51459">
    <property type="entry name" value="FIDO"/>
    <property type="match status" value="1"/>
</dbReference>
<dbReference type="InterPro" id="IPR003812">
    <property type="entry name" value="Fido"/>
</dbReference>
<accession>A0A2J5PZB2</accession>
<comment type="catalytic activity">
    <reaction evidence="6">
        <text>L-threonyl-[protein] + ATP = 3-O-(5'-adenylyl)-L-threonyl-[protein] + diphosphate</text>
        <dbReference type="Rhea" id="RHEA:54292"/>
        <dbReference type="Rhea" id="RHEA-COMP:11060"/>
        <dbReference type="Rhea" id="RHEA-COMP:13847"/>
        <dbReference type="ChEBI" id="CHEBI:30013"/>
        <dbReference type="ChEBI" id="CHEBI:30616"/>
        <dbReference type="ChEBI" id="CHEBI:33019"/>
        <dbReference type="ChEBI" id="CHEBI:138113"/>
        <dbReference type="EC" id="2.7.7.108"/>
    </reaction>
</comment>
<evidence type="ECO:0000256" key="2">
    <source>
        <dbReference type="ARBA" id="ARBA00022695"/>
    </source>
</evidence>
<sequence>MSKYELNSAEERYQPGSGDLVLANKLGITDDAEMETLESGLLLMLYERLFIEGQPPSVLAFEHVSGWHRQWLGNVYDWAGKLRHANLAKDGFQFAAADRIPLLLDNFDKQFLSRSAELKFLVRPELVRYLGESHVEFILIHPFREGNGRLSRLLCDVLSVAAGKGLLDYSLWDEHKAFYFKAIQAGVSGNYSPMMQLMSDILPD</sequence>
<comment type="catalytic activity">
    <reaction evidence="7">
        <text>L-tyrosyl-[protein] + ATP = O-(5'-adenylyl)-L-tyrosyl-[protein] + diphosphate</text>
        <dbReference type="Rhea" id="RHEA:54288"/>
        <dbReference type="Rhea" id="RHEA-COMP:10136"/>
        <dbReference type="Rhea" id="RHEA-COMP:13846"/>
        <dbReference type="ChEBI" id="CHEBI:30616"/>
        <dbReference type="ChEBI" id="CHEBI:33019"/>
        <dbReference type="ChEBI" id="CHEBI:46858"/>
        <dbReference type="ChEBI" id="CHEBI:83624"/>
        <dbReference type="EC" id="2.7.7.108"/>
    </reaction>
</comment>
<dbReference type="PANTHER" id="PTHR39560:SF1">
    <property type="entry name" value="PROTEIN ADENYLYLTRANSFERASE FIC-RELATED"/>
    <property type="match status" value="1"/>
</dbReference>
<dbReference type="GO" id="GO:0051302">
    <property type="term" value="P:regulation of cell division"/>
    <property type="evidence" value="ECO:0007669"/>
    <property type="project" value="TreeGrafter"/>
</dbReference>
<dbReference type="GO" id="GO:0005524">
    <property type="term" value="F:ATP binding"/>
    <property type="evidence" value="ECO:0007669"/>
    <property type="project" value="UniProtKB-KW"/>
</dbReference>
<evidence type="ECO:0000259" key="8">
    <source>
        <dbReference type="PROSITE" id="PS51459"/>
    </source>
</evidence>
<dbReference type="GO" id="GO:0070733">
    <property type="term" value="F:AMPylase activity"/>
    <property type="evidence" value="ECO:0007669"/>
    <property type="project" value="UniProtKB-EC"/>
</dbReference>
<keyword evidence="1" id="KW-0808">Transferase</keyword>
<evidence type="ECO:0000256" key="3">
    <source>
        <dbReference type="ARBA" id="ARBA00022741"/>
    </source>
</evidence>
<dbReference type="SUPFAM" id="SSF140931">
    <property type="entry name" value="Fic-like"/>
    <property type="match status" value="1"/>
</dbReference>
<evidence type="ECO:0000256" key="4">
    <source>
        <dbReference type="ARBA" id="ARBA00022840"/>
    </source>
</evidence>
<keyword evidence="2" id="KW-0548">Nucleotidyltransferase</keyword>
<keyword evidence="4" id="KW-0067">ATP-binding</keyword>
<dbReference type="InterPro" id="IPR036597">
    <property type="entry name" value="Fido-like_dom_sf"/>
</dbReference>
<organism evidence="9 10">
    <name type="scientific">Klebsiella michiganensis</name>
    <dbReference type="NCBI Taxonomy" id="1134687"/>
    <lineage>
        <taxon>Bacteria</taxon>
        <taxon>Pseudomonadati</taxon>
        <taxon>Pseudomonadota</taxon>
        <taxon>Gammaproteobacteria</taxon>
        <taxon>Enterobacterales</taxon>
        <taxon>Enterobacteriaceae</taxon>
        <taxon>Klebsiella/Raoultella group</taxon>
        <taxon>Klebsiella</taxon>
    </lineage>
</organism>
<protein>
    <recommendedName>
        <fullName evidence="5">protein adenylyltransferase</fullName>
        <ecNumber evidence="5">2.7.7.108</ecNumber>
    </recommendedName>
</protein>
<dbReference type="PANTHER" id="PTHR39560">
    <property type="entry name" value="PROTEIN ADENYLYLTRANSFERASE FIC-RELATED"/>
    <property type="match status" value="1"/>
</dbReference>
<name>A0A2J5PZB2_9ENTR</name>
<reference evidence="9 10" key="2">
    <citation type="submission" date="2018-01" db="EMBL/GenBank/DDBJ databases">
        <title>Genomic study of Klebsiella pneumoniae.</title>
        <authorList>
            <person name="Yang Y."/>
            <person name="Bicalho R."/>
        </authorList>
    </citation>
    <scope>NUCLEOTIDE SEQUENCE [LARGE SCALE GENOMIC DNA]</scope>
    <source>
        <strain evidence="9 10">A10</strain>
    </source>
</reference>
<evidence type="ECO:0000313" key="9">
    <source>
        <dbReference type="EMBL" id="PLO71403.1"/>
    </source>
</evidence>
<dbReference type="EC" id="2.7.7.108" evidence="5"/>
<evidence type="ECO:0000313" key="10">
    <source>
        <dbReference type="Proteomes" id="UP000234667"/>
    </source>
</evidence>
<dbReference type="Pfam" id="PF02661">
    <property type="entry name" value="Fic"/>
    <property type="match status" value="1"/>
</dbReference>
<keyword evidence="3" id="KW-0547">Nucleotide-binding</keyword>
<evidence type="ECO:0000256" key="6">
    <source>
        <dbReference type="ARBA" id="ARBA00047939"/>
    </source>
</evidence>
<evidence type="ECO:0000256" key="5">
    <source>
        <dbReference type="ARBA" id="ARBA00034531"/>
    </source>
</evidence>
<dbReference type="Proteomes" id="UP000234667">
    <property type="component" value="Unassembled WGS sequence"/>
</dbReference>
<evidence type="ECO:0000256" key="7">
    <source>
        <dbReference type="ARBA" id="ARBA00048696"/>
    </source>
</evidence>
<dbReference type="AlphaFoldDB" id="A0A2J5PZB2"/>
<comment type="caution">
    <text evidence="9">The sequence shown here is derived from an EMBL/GenBank/DDBJ whole genome shotgun (WGS) entry which is preliminary data.</text>
</comment>